<feature type="domain" description="Sialidase" evidence="2">
    <location>
        <begin position="121"/>
        <end position="250"/>
    </location>
</feature>
<evidence type="ECO:0000259" key="2">
    <source>
        <dbReference type="Pfam" id="PF13088"/>
    </source>
</evidence>
<gene>
    <name evidence="3" type="ORF">ETAA8_17410</name>
</gene>
<reference evidence="3 4" key="1">
    <citation type="submission" date="2019-02" db="EMBL/GenBank/DDBJ databases">
        <title>Deep-cultivation of Planctomycetes and their phenomic and genomic characterization uncovers novel biology.</title>
        <authorList>
            <person name="Wiegand S."/>
            <person name="Jogler M."/>
            <person name="Boedeker C."/>
            <person name="Pinto D."/>
            <person name="Vollmers J."/>
            <person name="Rivas-Marin E."/>
            <person name="Kohn T."/>
            <person name="Peeters S.H."/>
            <person name="Heuer A."/>
            <person name="Rast P."/>
            <person name="Oberbeckmann S."/>
            <person name="Bunk B."/>
            <person name="Jeske O."/>
            <person name="Meyerdierks A."/>
            <person name="Storesund J.E."/>
            <person name="Kallscheuer N."/>
            <person name="Luecker S."/>
            <person name="Lage O.M."/>
            <person name="Pohl T."/>
            <person name="Merkel B.J."/>
            <person name="Hornburger P."/>
            <person name="Mueller R.-W."/>
            <person name="Bruemmer F."/>
            <person name="Labrenz M."/>
            <person name="Spormann A.M."/>
            <person name="Op den Camp H."/>
            <person name="Overmann J."/>
            <person name="Amann R."/>
            <person name="Jetten M.S.M."/>
            <person name="Mascher T."/>
            <person name="Medema M.H."/>
            <person name="Devos D.P."/>
            <person name="Kaster A.-K."/>
            <person name="Ovreas L."/>
            <person name="Rohde M."/>
            <person name="Galperin M.Y."/>
            <person name="Jogler C."/>
        </authorList>
    </citation>
    <scope>NUCLEOTIDE SEQUENCE [LARGE SCALE GENOMIC DNA]</scope>
    <source>
        <strain evidence="3 4">ETA_A8</strain>
    </source>
</reference>
<dbReference type="CDD" id="cd15482">
    <property type="entry name" value="Sialidase_non-viral"/>
    <property type="match status" value="1"/>
</dbReference>
<dbReference type="KEGG" id="aagg:ETAA8_17410"/>
<dbReference type="Pfam" id="PF13088">
    <property type="entry name" value="BNR_2"/>
    <property type="match status" value="1"/>
</dbReference>
<dbReference type="AlphaFoldDB" id="A0A517Y8V2"/>
<dbReference type="SUPFAM" id="SSF50939">
    <property type="entry name" value="Sialidases"/>
    <property type="match status" value="1"/>
</dbReference>
<dbReference type="InterPro" id="IPR036278">
    <property type="entry name" value="Sialidase_sf"/>
</dbReference>
<dbReference type="Gene3D" id="2.120.10.10">
    <property type="match status" value="1"/>
</dbReference>
<evidence type="ECO:0000313" key="4">
    <source>
        <dbReference type="Proteomes" id="UP000315017"/>
    </source>
</evidence>
<dbReference type="Proteomes" id="UP000315017">
    <property type="component" value="Chromosome"/>
</dbReference>
<name>A0A517Y8V2_9BACT</name>
<dbReference type="EMBL" id="CP036274">
    <property type="protein sequence ID" value="QDU26660.1"/>
    <property type="molecule type" value="Genomic_DNA"/>
</dbReference>
<dbReference type="InterPro" id="IPR011040">
    <property type="entry name" value="Sialidase"/>
</dbReference>
<sequence length="378" mass="40345" precursor="true">MFKRHSLVNSRLRFLFCLLAISASVHAAEPIELVRGEAPRHPQQPQLSVDGSGGVHVVYGVHDVVCYQSSNDGGKTFSKPTELTFAHAMSLGMRRGPRIAATDKAICITAIGGKQGKGRDGDVLAMSSLDGGKTWTGPVQVNDVDDAAREGLHAMAAGPKGEICCVWLDLRNKATEIAASTSLDGGKTWSKNVLAYKSPDGSVCECCHPSVAFDERGRIYVQWRNSLGGNRDIYVTTSADGGKKFANATKLGTGTWPLKACPMDGGAIAVTGNQVSSVWRRDKSLFLVLSGKQAEQPLGVGEQPWIASTKDGPFVIWLIKRGEQAYLLTPDQKTPVPLANRAGDPVIAASPKGTGPVVVAWESRDGKNYTILCQTVSE</sequence>
<protein>
    <recommendedName>
        <fullName evidence="2">Sialidase domain-containing protein</fullName>
    </recommendedName>
</protein>
<dbReference type="RefSeq" id="WP_202921680.1">
    <property type="nucleotide sequence ID" value="NZ_CP036274.1"/>
</dbReference>
<evidence type="ECO:0000313" key="3">
    <source>
        <dbReference type="EMBL" id="QDU26660.1"/>
    </source>
</evidence>
<proteinExistence type="predicted"/>
<organism evidence="3 4">
    <name type="scientific">Anatilimnocola aggregata</name>
    <dbReference type="NCBI Taxonomy" id="2528021"/>
    <lineage>
        <taxon>Bacteria</taxon>
        <taxon>Pseudomonadati</taxon>
        <taxon>Planctomycetota</taxon>
        <taxon>Planctomycetia</taxon>
        <taxon>Pirellulales</taxon>
        <taxon>Pirellulaceae</taxon>
        <taxon>Anatilimnocola</taxon>
    </lineage>
</organism>
<keyword evidence="1" id="KW-0732">Signal</keyword>
<accession>A0A517Y8V2</accession>
<keyword evidence="4" id="KW-1185">Reference proteome</keyword>
<evidence type="ECO:0000256" key="1">
    <source>
        <dbReference type="SAM" id="SignalP"/>
    </source>
</evidence>
<feature type="signal peptide" evidence="1">
    <location>
        <begin position="1"/>
        <end position="27"/>
    </location>
</feature>
<feature type="chain" id="PRO_5021940006" description="Sialidase domain-containing protein" evidence="1">
    <location>
        <begin position="28"/>
        <end position="378"/>
    </location>
</feature>